<reference evidence="2" key="1">
    <citation type="submission" date="2023-06" db="EMBL/GenBank/DDBJ databases">
        <title>Genomic analysis of the entomopathogenic nematode Steinernema hermaphroditum.</title>
        <authorList>
            <person name="Schwarz E.M."/>
            <person name="Heppert J.K."/>
            <person name="Baniya A."/>
            <person name="Schwartz H.T."/>
            <person name="Tan C.-H."/>
            <person name="Antoshechkin I."/>
            <person name="Sternberg P.W."/>
            <person name="Goodrich-Blair H."/>
            <person name="Dillman A.R."/>
        </authorList>
    </citation>
    <scope>NUCLEOTIDE SEQUENCE</scope>
    <source>
        <strain evidence="2">PS9179</strain>
        <tissue evidence="2">Whole animal</tissue>
    </source>
</reference>
<keyword evidence="1" id="KW-0732">Signal</keyword>
<name>A0AA39IJX2_9BILA</name>
<feature type="chain" id="PRO_5041268273" evidence="1">
    <location>
        <begin position="23"/>
        <end position="128"/>
    </location>
</feature>
<evidence type="ECO:0000313" key="2">
    <source>
        <dbReference type="EMBL" id="KAK0424965.1"/>
    </source>
</evidence>
<comment type="caution">
    <text evidence="2">The sequence shown here is derived from an EMBL/GenBank/DDBJ whole genome shotgun (WGS) entry which is preliminary data.</text>
</comment>
<feature type="signal peptide" evidence="1">
    <location>
        <begin position="1"/>
        <end position="22"/>
    </location>
</feature>
<proteinExistence type="predicted"/>
<dbReference type="AlphaFoldDB" id="A0AA39IJX2"/>
<protein>
    <submittedName>
        <fullName evidence="2">Uncharacterized protein</fullName>
    </submittedName>
</protein>
<dbReference type="Proteomes" id="UP001175271">
    <property type="component" value="Unassembled WGS sequence"/>
</dbReference>
<evidence type="ECO:0000256" key="1">
    <source>
        <dbReference type="SAM" id="SignalP"/>
    </source>
</evidence>
<accession>A0AA39IJX2</accession>
<organism evidence="2 3">
    <name type="scientific">Steinernema hermaphroditum</name>
    <dbReference type="NCBI Taxonomy" id="289476"/>
    <lineage>
        <taxon>Eukaryota</taxon>
        <taxon>Metazoa</taxon>
        <taxon>Ecdysozoa</taxon>
        <taxon>Nematoda</taxon>
        <taxon>Chromadorea</taxon>
        <taxon>Rhabditida</taxon>
        <taxon>Tylenchina</taxon>
        <taxon>Panagrolaimomorpha</taxon>
        <taxon>Strongyloidoidea</taxon>
        <taxon>Steinernematidae</taxon>
        <taxon>Steinernema</taxon>
    </lineage>
</organism>
<keyword evidence="3" id="KW-1185">Reference proteome</keyword>
<evidence type="ECO:0000313" key="3">
    <source>
        <dbReference type="Proteomes" id="UP001175271"/>
    </source>
</evidence>
<dbReference type="EMBL" id="JAUCMV010000001">
    <property type="protein sequence ID" value="KAK0424965.1"/>
    <property type="molecule type" value="Genomic_DNA"/>
</dbReference>
<gene>
    <name evidence="2" type="ORF">QR680_008950</name>
</gene>
<sequence length="128" mass="14012">MTSSKLISFSLFVFFALALTRAEDRCDCASIVAQKEESIGTLTLIHVTIQAHLLGCEKRNVDKVEEYMGQQLSGAMDNNFKCPAKGPSLKAIDGECESLNRQVVLFNAVVRDFYRLQGQACGCGCVKA</sequence>